<gene>
    <name evidence="1" type="ORF">AVDCRST_MAG93-308</name>
</gene>
<feature type="non-terminal residue" evidence="1">
    <location>
        <position position="95"/>
    </location>
</feature>
<evidence type="ECO:0000313" key="1">
    <source>
        <dbReference type="EMBL" id="CAA9217821.1"/>
    </source>
</evidence>
<name>A0A6J4H8G5_9CHLR</name>
<dbReference type="AlphaFoldDB" id="A0A6J4H8G5"/>
<sequence>MLVVLGTQEDAGNGSAALKAFDVALRSFYPNPLVGSRKERVLLLLPVQRTPQDTDHIDRKAAKVWFCSYFIRSVLPTIIVHNLVVIDRIFKYRPQ</sequence>
<dbReference type="EMBL" id="CADCTR010000099">
    <property type="protein sequence ID" value="CAA9217821.1"/>
    <property type="molecule type" value="Genomic_DNA"/>
</dbReference>
<protein>
    <submittedName>
        <fullName evidence="1">Uncharacterized protein</fullName>
    </submittedName>
</protein>
<organism evidence="1">
    <name type="scientific">uncultured Chloroflexia bacterium</name>
    <dbReference type="NCBI Taxonomy" id="1672391"/>
    <lineage>
        <taxon>Bacteria</taxon>
        <taxon>Bacillati</taxon>
        <taxon>Chloroflexota</taxon>
        <taxon>Chloroflexia</taxon>
        <taxon>environmental samples</taxon>
    </lineage>
</organism>
<reference evidence="1" key="1">
    <citation type="submission" date="2020-02" db="EMBL/GenBank/DDBJ databases">
        <authorList>
            <person name="Meier V. D."/>
        </authorList>
    </citation>
    <scope>NUCLEOTIDE SEQUENCE</scope>
    <source>
        <strain evidence="1">AVDCRST_MAG93</strain>
    </source>
</reference>
<proteinExistence type="predicted"/>
<accession>A0A6J4H8G5</accession>